<comment type="catalytic activity">
    <reaction evidence="9">
        <text>S-methyl-5'-thioadenosine + phosphate = 5-(methylsulfanyl)-alpha-D-ribose 1-phosphate + adenine</text>
        <dbReference type="Rhea" id="RHEA:11852"/>
        <dbReference type="ChEBI" id="CHEBI:16708"/>
        <dbReference type="ChEBI" id="CHEBI:17509"/>
        <dbReference type="ChEBI" id="CHEBI:43474"/>
        <dbReference type="ChEBI" id="CHEBI:58533"/>
        <dbReference type="EC" id="2.4.2.28"/>
    </reaction>
    <physiologicalReaction direction="left-to-right" evidence="9">
        <dbReference type="Rhea" id="RHEA:11853"/>
    </physiologicalReaction>
</comment>
<dbReference type="EMBL" id="SGWV01000007">
    <property type="protein sequence ID" value="RZS57850.1"/>
    <property type="molecule type" value="Genomic_DNA"/>
</dbReference>
<dbReference type="GO" id="GO:0016787">
    <property type="term" value="F:hydrolase activity"/>
    <property type="evidence" value="ECO:0007669"/>
    <property type="project" value="UniProtKB-KW"/>
</dbReference>
<reference evidence="11 12" key="1">
    <citation type="submission" date="2019-02" db="EMBL/GenBank/DDBJ databases">
        <title>Genomic Encyclopedia of Type Strains, Phase IV (KMG-IV): sequencing the most valuable type-strain genomes for metagenomic binning, comparative biology and taxonomic classification.</title>
        <authorList>
            <person name="Goeker M."/>
        </authorList>
    </citation>
    <scope>NUCLEOTIDE SEQUENCE [LARGE SCALE GENOMIC DNA]</scope>
    <source>
        <strain evidence="11 12">DSM 10617</strain>
    </source>
</reference>
<proteinExistence type="inferred from homology"/>
<comment type="catalytic activity">
    <reaction evidence="1">
        <text>inosine + phosphate = alpha-D-ribose 1-phosphate + hypoxanthine</text>
        <dbReference type="Rhea" id="RHEA:27646"/>
        <dbReference type="ChEBI" id="CHEBI:17368"/>
        <dbReference type="ChEBI" id="CHEBI:17596"/>
        <dbReference type="ChEBI" id="CHEBI:43474"/>
        <dbReference type="ChEBI" id="CHEBI:57720"/>
        <dbReference type="EC" id="2.4.2.1"/>
    </reaction>
    <physiologicalReaction direction="left-to-right" evidence="1">
        <dbReference type="Rhea" id="RHEA:27647"/>
    </physiologicalReaction>
</comment>
<evidence type="ECO:0000256" key="3">
    <source>
        <dbReference type="ARBA" id="ARBA00022679"/>
    </source>
</evidence>
<keyword evidence="6" id="KW-0862">Zinc</keyword>
<name>A0A4V2EX09_9BURK</name>
<keyword evidence="3" id="KW-0808">Transferase</keyword>
<dbReference type="SUPFAM" id="SSF64438">
    <property type="entry name" value="CNF1/YfiH-like putative cysteine hydrolases"/>
    <property type="match status" value="1"/>
</dbReference>
<evidence type="ECO:0000256" key="7">
    <source>
        <dbReference type="ARBA" id="ARBA00047989"/>
    </source>
</evidence>
<sequence length="278" mass="29323">MKPTTPASPTTRQDDRGLWPVFSHPRIGAFMSSRAGGVSAAPFDGLNLKVEVGDDPAAVTLNRARLQGWIGARPVRLNQVHGVLVQALEELEGLEEFDAPDDDRPVPVADASVCGRPGLACEVQVADCLPVLFADRDGRAVAAAHAGWRGLAGGVLDATLAALHARHGVAPDRVEAWLGPCIGPAAFEVGADVLAAFGGSVDEPGACFRPRLGHPGKWWADLPQLARLRLAQAGVSAVGGNDGGTGWCTVTDASRFFSYRRDRTTGRMAGLVWLRERA</sequence>
<evidence type="ECO:0000256" key="1">
    <source>
        <dbReference type="ARBA" id="ARBA00000553"/>
    </source>
</evidence>
<dbReference type="Gene3D" id="3.60.140.10">
    <property type="entry name" value="CNF1/YfiH-like putative cysteine hydrolases"/>
    <property type="match status" value="1"/>
</dbReference>
<keyword evidence="5" id="KW-0378">Hydrolase</keyword>
<comment type="catalytic activity">
    <reaction evidence="7">
        <text>adenosine + H2O + H(+) = inosine + NH4(+)</text>
        <dbReference type="Rhea" id="RHEA:24408"/>
        <dbReference type="ChEBI" id="CHEBI:15377"/>
        <dbReference type="ChEBI" id="CHEBI:15378"/>
        <dbReference type="ChEBI" id="CHEBI:16335"/>
        <dbReference type="ChEBI" id="CHEBI:17596"/>
        <dbReference type="ChEBI" id="CHEBI:28938"/>
        <dbReference type="EC" id="3.5.4.4"/>
    </reaction>
    <physiologicalReaction direction="left-to-right" evidence="7">
        <dbReference type="Rhea" id="RHEA:24409"/>
    </physiologicalReaction>
</comment>
<dbReference type="GO" id="GO:0017061">
    <property type="term" value="F:S-methyl-5-thioadenosine phosphorylase activity"/>
    <property type="evidence" value="ECO:0007669"/>
    <property type="project" value="UniProtKB-EC"/>
</dbReference>
<evidence type="ECO:0000256" key="2">
    <source>
        <dbReference type="ARBA" id="ARBA00007353"/>
    </source>
</evidence>
<protein>
    <recommendedName>
        <fullName evidence="10">Purine nucleoside phosphorylase</fullName>
    </recommendedName>
</protein>
<keyword evidence="4" id="KW-0479">Metal-binding</keyword>
<organism evidence="11 12">
    <name type="scientific">Sphaerotilus mobilis</name>
    <dbReference type="NCBI Taxonomy" id="47994"/>
    <lineage>
        <taxon>Bacteria</taxon>
        <taxon>Pseudomonadati</taxon>
        <taxon>Pseudomonadota</taxon>
        <taxon>Betaproteobacteria</taxon>
        <taxon>Burkholderiales</taxon>
        <taxon>Sphaerotilaceae</taxon>
        <taxon>Sphaerotilus</taxon>
    </lineage>
</organism>
<dbReference type="InterPro" id="IPR003730">
    <property type="entry name" value="Cu_polyphenol_OxRdtase"/>
</dbReference>
<gene>
    <name evidence="11" type="ORF">EV685_0123</name>
</gene>
<evidence type="ECO:0000256" key="9">
    <source>
        <dbReference type="ARBA" id="ARBA00049893"/>
    </source>
</evidence>
<accession>A0A4V2EX09</accession>
<evidence type="ECO:0000256" key="10">
    <source>
        <dbReference type="RuleBase" id="RU361274"/>
    </source>
</evidence>
<dbReference type="InterPro" id="IPR011324">
    <property type="entry name" value="Cytotoxic_necrot_fac-like_cat"/>
</dbReference>
<dbReference type="AlphaFoldDB" id="A0A4V2EX09"/>
<keyword evidence="12" id="KW-1185">Reference proteome</keyword>
<dbReference type="Pfam" id="PF02578">
    <property type="entry name" value="Cu-oxidase_4"/>
    <property type="match status" value="1"/>
</dbReference>
<dbReference type="InterPro" id="IPR038371">
    <property type="entry name" value="Cu_polyphenol_OxRdtase_sf"/>
</dbReference>
<dbReference type="PANTHER" id="PTHR30616">
    <property type="entry name" value="UNCHARACTERIZED PROTEIN YFIH"/>
    <property type="match status" value="1"/>
</dbReference>
<evidence type="ECO:0000256" key="4">
    <source>
        <dbReference type="ARBA" id="ARBA00022723"/>
    </source>
</evidence>
<evidence type="ECO:0000313" key="12">
    <source>
        <dbReference type="Proteomes" id="UP000293433"/>
    </source>
</evidence>
<evidence type="ECO:0000256" key="6">
    <source>
        <dbReference type="ARBA" id="ARBA00022833"/>
    </source>
</evidence>
<evidence type="ECO:0000313" key="11">
    <source>
        <dbReference type="EMBL" id="RZS57850.1"/>
    </source>
</evidence>
<dbReference type="NCBIfam" id="TIGR00726">
    <property type="entry name" value="peptidoglycan editing factor PgeF"/>
    <property type="match status" value="1"/>
</dbReference>
<evidence type="ECO:0000256" key="5">
    <source>
        <dbReference type="ARBA" id="ARBA00022801"/>
    </source>
</evidence>
<dbReference type="PANTHER" id="PTHR30616:SF2">
    <property type="entry name" value="PURINE NUCLEOSIDE PHOSPHORYLASE LACC1"/>
    <property type="match status" value="1"/>
</dbReference>
<dbReference type="GO" id="GO:0005507">
    <property type="term" value="F:copper ion binding"/>
    <property type="evidence" value="ECO:0007669"/>
    <property type="project" value="TreeGrafter"/>
</dbReference>
<evidence type="ECO:0000256" key="8">
    <source>
        <dbReference type="ARBA" id="ARBA00048968"/>
    </source>
</evidence>
<comment type="similarity">
    <text evidence="2 10">Belongs to the purine nucleoside phosphorylase YfiH/LACC1 family.</text>
</comment>
<comment type="catalytic activity">
    <reaction evidence="8">
        <text>adenosine + phosphate = alpha-D-ribose 1-phosphate + adenine</text>
        <dbReference type="Rhea" id="RHEA:27642"/>
        <dbReference type="ChEBI" id="CHEBI:16335"/>
        <dbReference type="ChEBI" id="CHEBI:16708"/>
        <dbReference type="ChEBI" id="CHEBI:43474"/>
        <dbReference type="ChEBI" id="CHEBI:57720"/>
        <dbReference type="EC" id="2.4.2.1"/>
    </reaction>
    <physiologicalReaction direction="left-to-right" evidence="8">
        <dbReference type="Rhea" id="RHEA:27643"/>
    </physiologicalReaction>
</comment>
<dbReference type="CDD" id="cd16833">
    <property type="entry name" value="YfiH"/>
    <property type="match status" value="1"/>
</dbReference>
<comment type="caution">
    <text evidence="11">The sequence shown here is derived from an EMBL/GenBank/DDBJ whole genome shotgun (WGS) entry which is preliminary data.</text>
</comment>
<dbReference type="Proteomes" id="UP000293433">
    <property type="component" value="Unassembled WGS sequence"/>
</dbReference>